<keyword evidence="6 8" id="KW-0472">Membrane</keyword>
<evidence type="ECO:0000256" key="4">
    <source>
        <dbReference type="ARBA" id="ARBA00022989"/>
    </source>
</evidence>
<accession>A0A1E8CHV3</accession>
<dbReference type="GO" id="GO:0005886">
    <property type="term" value="C:plasma membrane"/>
    <property type="evidence" value="ECO:0007669"/>
    <property type="project" value="UniProtKB-SubCell"/>
</dbReference>
<keyword evidence="5" id="KW-0560">Oxidoreductase</keyword>
<feature type="transmembrane region" description="Helical" evidence="8">
    <location>
        <begin position="418"/>
        <end position="438"/>
    </location>
</feature>
<evidence type="ECO:0000256" key="8">
    <source>
        <dbReference type="SAM" id="Phobius"/>
    </source>
</evidence>
<feature type="transmembrane region" description="Helical" evidence="8">
    <location>
        <begin position="73"/>
        <end position="90"/>
    </location>
</feature>
<feature type="transmembrane region" description="Helical" evidence="8">
    <location>
        <begin position="243"/>
        <end position="261"/>
    </location>
</feature>
<feature type="transmembrane region" description="Helical" evidence="8">
    <location>
        <begin position="458"/>
        <end position="476"/>
    </location>
</feature>
<gene>
    <name evidence="10" type="ORF">PHACT_00645</name>
</gene>
<proteinExistence type="predicted"/>
<evidence type="ECO:0000259" key="9">
    <source>
        <dbReference type="Pfam" id="PF00361"/>
    </source>
</evidence>
<evidence type="ECO:0000256" key="5">
    <source>
        <dbReference type="ARBA" id="ARBA00023002"/>
    </source>
</evidence>
<comment type="caution">
    <text evidence="10">The sequence shown here is derived from an EMBL/GenBank/DDBJ whole genome shotgun (WGS) entry which is preliminary data.</text>
</comment>
<name>A0A1E8CHV3_9GAMM</name>
<sequence>MTISDLMFPPAFIMILGALLIPLVRPGIRPLVLILVPLLTLLMIWNLDDGVLMTARFLGYEVELVEASNVRRLFATIFALMAMIGGLFAFQHARVVEMSASMAYAAGAVGVSFAGDLITLFLFWEFMALFSTVVVWCGGTEAARRAGIRYGIMHLIGGILLKIGIEGVAVQTGSIAIQPLMLDSFATWMMLIGVLINAAAPPVSAWLSDAYPEASPTGSVILSAFTTKTAVLTLLLLFPGQQVLIWVGLYMIFYGIIYALMENDMRRILAYSIVNQVGFMVVGVGIGTELALNGVAAHAFAHIIYKALLLMSAGAVIVQTGKRKCTDLGGLYRTMPVTTICGTIGALAISSFPYTSGFISKSMISQSAAYGDLAFVWYGLVAASAGVFLHAGIKFPWFVFFQKDSGLRPKDPSWNMQAAMIIFAVACVLLGVFPSLLYQFLPYEVSYVPYTAEHLVTQLQLLLFAGLAFFVTLPLMKRTLTISLDVDFFYRRVGPMIWRSFMHLLVVLNGLFQSLVVEKGKRLPQLWIRYHGPEGPLARTWPTGSMLLWVAVMLVVILIGARLL</sequence>
<feature type="transmembrane region" description="Helical" evidence="8">
    <location>
        <begin position="6"/>
        <end position="24"/>
    </location>
</feature>
<dbReference type="OrthoDB" id="9768329at2"/>
<evidence type="ECO:0000313" key="10">
    <source>
        <dbReference type="EMBL" id="OFE11837.1"/>
    </source>
</evidence>
<feature type="transmembrane region" description="Helical" evidence="8">
    <location>
        <begin position="299"/>
        <end position="318"/>
    </location>
</feature>
<feature type="domain" description="NADH:quinone oxidoreductase/Mrp antiporter transmembrane" evidence="9">
    <location>
        <begin position="114"/>
        <end position="377"/>
    </location>
</feature>
<dbReference type="PANTHER" id="PTHR42682:SF4">
    <property type="entry name" value="NADH-UBIQUINONE_PLASTOQUINONE"/>
    <property type="match status" value="1"/>
</dbReference>
<evidence type="ECO:0000256" key="3">
    <source>
        <dbReference type="ARBA" id="ARBA00022692"/>
    </source>
</evidence>
<feature type="transmembrane region" description="Helical" evidence="8">
    <location>
        <begin position="185"/>
        <end position="207"/>
    </location>
</feature>
<reference evidence="11" key="1">
    <citation type="submission" date="2016-07" db="EMBL/GenBank/DDBJ databases">
        <authorList>
            <person name="Florea S."/>
            <person name="Webb J.S."/>
            <person name="Jaromczyk J."/>
            <person name="Schardl C.L."/>
        </authorList>
    </citation>
    <scope>NUCLEOTIDE SEQUENCE [LARGE SCALE GENOMIC DNA]</scope>
    <source>
        <strain evidence="11">KCTC 42131</strain>
    </source>
</reference>
<feature type="transmembrane region" description="Helical" evidence="8">
    <location>
        <begin position="497"/>
        <end position="517"/>
    </location>
</feature>
<feature type="transmembrane region" description="Helical" evidence="8">
    <location>
        <begin position="31"/>
        <end position="47"/>
    </location>
</feature>
<dbReference type="InterPro" id="IPR001750">
    <property type="entry name" value="ND/Mrp_TM"/>
</dbReference>
<keyword evidence="4 8" id="KW-1133">Transmembrane helix</keyword>
<feature type="transmembrane region" description="Helical" evidence="8">
    <location>
        <begin position="330"/>
        <end position="355"/>
    </location>
</feature>
<evidence type="ECO:0000313" key="11">
    <source>
        <dbReference type="Proteomes" id="UP000175669"/>
    </source>
</evidence>
<dbReference type="RefSeq" id="WP_070115462.1">
    <property type="nucleotide sequence ID" value="NZ_CAXATG010000002.1"/>
</dbReference>
<feature type="transmembrane region" description="Helical" evidence="8">
    <location>
        <begin position="219"/>
        <end position="237"/>
    </location>
</feature>
<feature type="transmembrane region" description="Helical" evidence="8">
    <location>
        <begin position="375"/>
        <end position="397"/>
    </location>
</feature>
<evidence type="ECO:0000256" key="7">
    <source>
        <dbReference type="RuleBase" id="RU000320"/>
    </source>
</evidence>
<comment type="subcellular location">
    <subcellularLocation>
        <location evidence="1">Cell membrane</location>
        <topology evidence="1">Multi-pass membrane protein</topology>
    </subcellularLocation>
    <subcellularLocation>
        <location evidence="7">Membrane</location>
        <topology evidence="7">Multi-pass membrane protein</topology>
    </subcellularLocation>
</comment>
<dbReference type="Pfam" id="PF00361">
    <property type="entry name" value="Proton_antipo_M"/>
    <property type="match status" value="1"/>
</dbReference>
<dbReference type="Proteomes" id="UP000175669">
    <property type="component" value="Unassembled WGS sequence"/>
</dbReference>
<feature type="transmembrane region" description="Helical" evidence="8">
    <location>
        <begin position="268"/>
        <end position="287"/>
    </location>
</feature>
<dbReference type="AlphaFoldDB" id="A0A1E8CHV3"/>
<keyword evidence="3 7" id="KW-0812">Transmembrane</keyword>
<evidence type="ECO:0000256" key="2">
    <source>
        <dbReference type="ARBA" id="ARBA00022475"/>
    </source>
</evidence>
<feature type="transmembrane region" description="Helical" evidence="8">
    <location>
        <begin position="546"/>
        <end position="563"/>
    </location>
</feature>
<dbReference type="InterPro" id="IPR052175">
    <property type="entry name" value="ComplexI-like_HydComp"/>
</dbReference>
<keyword evidence="2" id="KW-1003">Cell membrane</keyword>
<dbReference type="PANTHER" id="PTHR42682">
    <property type="entry name" value="HYDROGENASE-4 COMPONENT F"/>
    <property type="match status" value="1"/>
</dbReference>
<dbReference type="GO" id="GO:0016491">
    <property type="term" value="F:oxidoreductase activity"/>
    <property type="evidence" value="ECO:0007669"/>
    <property type="project" value="UniProtKB-KW"/>
</dbReference>
<organism evidence="10 11">
    <name type="scientific">Pseudohongiella acticola</name>
    <dbReference type="NCBI Taxonomy" id="1524254"/>
    <lineage>
        <taxon>Bacteria</taxon>
        <taxon>Pseudomonadati</taxon>
        <taxon>Pseudomonadota</taxon>
        <taxon>Gammaproteobacteria</taxon>
        <taxon>Pseudomonadales</taxon>
        <taxon>Pseudohongiellaceae</taxon>
        <taxon>Pseudohongiella</taxon>
    </lineage>
</organism>
<evidence type="ECO:0000256" key="6">
    <source>
        <dbReference type="ARBA" id="ARBA00023136"/>
    </source>
</evidence>
<keyword evidence="11" id="KW-1185">Reference proteome</keyword>
<protein>
    <submittedName>
        <fullName evidence="10">Na(+)/H(+) antiporter subunit D</fullName>
    </submittedName>
</protein>
<dbReference type="EMBL" id="MASR01000001">
    <property type="protein sequence ID" value="OFE11837.1"/>
    <property type="molecule type" value="Genomic_DNA"/>
</dbReference>
<dbReference type="NCBIfam" id="NF009310">
    <property type="entry name" value="PRK12668.1"/>
    <property type="match status" value="1"/>
</dbReference>
<evidence type="ECO:0000256" key="1">
    <source>
        <dbReference type="ARBA" id="ARBA00004651"/>
    </source>
</evidence>
<dbReference type="STRING" id="1524254.PHACT_00645"/>